<feature type="region of interest" description="Disordered" evidence="1">
    <location>
        <begin position="138"/>
        <end position="277"/>
    </location>
</feature>
<dbReference type="GO" id="GO:0003676">
    <property type="term" value="F:nucleic acid binding"/>
    <property type="evidence" value="ECO:0007669"/>
    <property type="project" value="InterPro"/>
</dbReference>
<sequence length="277" mass="29316">MAYPRYNNYEQRVPPAQPATYYSAPSTSTLPSRELLSREPHRVLFAGLPPDITASDLRDLLLSEPLHLSPLTTSVTSLHSENGDFQGVMLVYVETAEDAERIRAQYSGQPIDGSLVLQVHHVLPSHVPLPLTNSATSASVTTARPATQQSRSIPTGPKASSGPTHANPQAQRSTAQRNSTAGKKVAAAVHAQAGSAPPGLALLKRIGKAGQEGDKRKQQGSANKQKANVKSQSAGANLLSRLNPPPGDHSKSNKKKNKNTKASNGNAKVNRAKGKAA</sequence>
<dbReference type="HOGENOM" id="CLU_087653_0_0_1"/>
<evidence type="ECO:0000313" key="3">
    <source>
        <dbReference type="Proteomes" id="UP000053392"/>
    </source>
</evidence>
<evidence type="ECO:0000256" key="1">
    <source>
        <dbReference type="SAM" id="MobiDB-lite"/>
    </source>
</evidence>
<dbReference type="Proteomes" id="UP000053392">
    <property type="component" value="Unassembled WGS sequence"/>
</dbReference>
<feature type="compositionally biased region" description="Low complexity" evidence="1">
    <location>
        <begin position="138"/>
        <end position="147"/>
    </location>
</feature>
<name>A0A0D0V4A4_9TREE</name>
<dbReference type="OrthoDB" id="2564627at2759"/>
<dbReference type="SUPFAM" id="SSF54928">
    <property type="entry name" value="RNA-binding domain, RBD"/>
    <property type="match status" value="1"/>
</dbReference>
<proteinExistence type="predicted"/>
<dbReference type="EMBL" id="KN847900">
    <property type="protein sequence ID" value="KIR41424.1"/>
    <property type="molecule type" value="Genomic_DNA"/>
</dbReference>
<dbReference type="AlphaFoldDB" id="A0A0D0V4A4"/>
<feature type="compositionally biased region" description="Polar residues" evidence="1">
    <location>
        <begin position="219"/>
        <end position="235"/>
    </location>
</feature>
<evidence type="ECO:0008006" key="4">
    <source>
        <dbReference type="Google" id="ProtNLM"/>
    </source>
</evidence>
<evidence type="ECO:0000313" key="2">
    <source>
        <dbReference type="EMBL" id="KIR41424.1"/>
    </source>
</evidence>
<dbReference type="InterPro" id="IPR035979">
    <property type="entry name" value="RBD_domain_sf"/>
</dbReference>
<organism evidence="2 3">
    <name type="scientific">Cryptococcus deuterogattii Ram5</name>
    <dbReference type="NCBI Taxonomy" id="1296110"/>
    <lineage>
        <taxon>Eukaryota</taxon>
        <taxon>Fungi</taxon>
        <taxon>Dikarya</taxon>
        <taxon>Basidiomycota</taxon>
        <taxon>Agaricomycotina</taxon>
        <taxon>Tremellomycetes</taxon>
        <taxon>Tremellales</taxon>
        <taxon>Cryptococcaceae</taxon>
        <taxon>Cryptococcus</taxon>
        <taxon>Cryptococcus gattii species complex</taxon>
    </lineage>
</organism>
<gene>
    <name evidence="2" type="ORF">I313_02552</name>
</gene>
<accession>A0A0D0V4A4</accession>
<feature type="region of interest" description="Disordered" evidence="1">
    <location>
        <begin position="1"/>
        <end position="26"/>
    </location>
</feature>
<feature type="compositionally biased region" description="Polar residues" evidence="1">
    <location>
        <begin position="161"/>
        <end position="180"/>
    </location>
</feature>
<protein>
    <recommendedName>
        <fullName evidence="4">RRM domain-containing protein</fullName>
    </recommendedName>
</protein>
<feature type="compositionally biased region" description="Low complexity" evidence="1">
    <location>
        <begin position="181"/>
        <end position="196"/>
    </location>
</feature>
<reference evidence="2 3" key="1">
    <citation type="submission" date="2015-01" db="EMBL/GenBank/DDBJ databases">
        <title>The Genome Sequence of Cryptococcus gattii Ram5.</title>
        <authorList>
            <consortium name="The Broad Institute Genomics Platform"/>
            <person name="Cuomo C."/>
            <person name="Litvintseva A."/>
            <person name="Chen Y."/>
            <person name="Heitman J."/>
            <person name="Sun S."/>
            <person name="Springer D."/>
            <person name="Dromer F."/>
            <person name="Young S."/>
            <person name="Zeng Q."/>
            <person name="Gargeya S."/>
            <person name="Abouelleil A."/>
            <person name="Alvarado L."/>
            <person name="Chapman S.B."/>
            <person name="Gainer-Dewar J."/>
            <person name="Goldberg J."/>
            <person name="Griggs A."/>
            <person name="Gujja S."/>
            <person name="Hansen M."/>
            <person name="Howarth C."/>
            <person name="Imamovic A."/>
            <person name="Larimer J."/>
            <person name="Murphy C."/>
            <person name="Naylor J."/>
            <person name="Pearson M."/>
            <person name="Priest M."/>
            <person name="Roberts A."/>
            <person name="Saif S."/>
            <person name="Shea T."/>
            <person name="Sykes S."/>
            <person name="Wortman J."/>
            <person name="Nusbaum C."/>
            <person name="Birren B."/>
        </authorList>
    </citation>
    <scope>NUCLEOTIDE SEQUENCE [LARGE SCALE GENOMIC DNA]</scope>
    <source>
        <strain evidence="2 3">Ram5</strain>
    </source>
</reference>
<keyword evidence="3" id="KW-1185">Reference proteome</keyword>